<evidence type="ECO:0000256" key="4">
    <source>
        <dbReference type="ARBA" id="ARBA00022989"/>
    </source>
</evidence>
<keyword evidence="3 6" id="KW-0812">Transmembrane</keyword>
<dbReference type="PANTHER" id="PTHR35007">
    <property type="entry name" value="INTEGRAL MEMBRANE PROTEIN-RELATED"/>
    <property type="match status" value="1"/>
</dbReference>
<evidence type="ECO:0000256" key="2">
    <source>
        <dbReference type="ARBA" id="ARBA00022475"/>
    </source>
</evidence>
<reference evidence="8" key="1">
    <citation type="submission" date="2020-12" db="EMBL/GenBank/DDBJ databases">
        <title>Marinomonas arctica sp. nov., a psychrotolerant bacterium isolated from the Arctic.</title>
        <authorList>
            <person name="Zhang Y."/>
        </authorList>
    </citation>
    <scope>NUCLEOTIDE SEQUENCE</scope>
    <source>
        <strain evidence="8">C1424</strain>
    </source>
</reference>
<dbReference type="InterPro" id="IPR018076">
    <property type="entry name" value="T2SS_GspF_dom"/>
</dbReference>
<evidence type="ECO:0000256" key="6">
    <source>
        <dbReference type="SAM" id="Phobius"/>
    </source>
</evidence>
<accession>A0A934MY70</accession>
<keyword evidence="2" id="KW-1003">Cell membrane</keyword>
<comment type="caution">
    <text evidence="8">The sequence shown here is derived from an EMBL/GenBank/DDBJ whole genome shotgun (WGS) entry which is preliminary data.</text>
</comment>
<protein>
    <submittedName>
        <fullName evidence="8">Type II secretion system F family protein</fullName>
    </submittedName>
</protein>
<dbReference type="PANTHER" id="PTHR35007:SF2">
    <property type="entry name" value="PILUS ASSEMBLE PROTEIN"/>
    <property type="match status" value="1"/>
</dbReference>
<keyword evidence="4 6" id="KW-1133">Transmembrane helix</keyword>
<evidence type="ECO:0000256" key="5">
    <source>
        <dbReference type="ARBA" id="ARBA00023136"/>
    </source>
</evidence>
<feature type="transmembrane region" description="Helical" evidence="6">
    <location>
        <begin position="289"/>
        <end position="312"/>
    </location>
</feature>
<dbReference type="Proteomes" id="UP000628710">
    <property type="component" value="Unassembled WGS sequence"/>
</dbReference>
<name>A0A934MY70_9GAMM</name>
<keyword evidence="5 6" id="KW-0472">Membrane</keyword>
<feature type="transmembrane region" description="Helical" evidence="6">
    <location>
        <begin position="138"/>
        <end position="157"/>
    </location>
</feature>
<evidence type="ECO:0000256" key="3">
    <source>
        <dbReference type="ARBA" id="ARBA00022692"/>
    </source>
</evidence>
<dbReference type="RefSeq" id="WP_199466222.1">
    <property type="nucleotide sequence ID" value="NZ_JAEMNX010000001.1"/>
</dbReference>
<dbReference type="EMBL" id="JAEMNX010000001">
    <property type="protein sequence ID" value="MBJ7536140.1"/>
    <property type="molecule type" value="Genomic_DNA"/>
</dbReference>
<dbReference type="GO" id="GO:0005886">
    <property type="term" value="C:plasma membrane"/>
    <property type="evidence" value="ECO:0007669"/>
    <property type="project" value="UniProtKB-SubCell"/>
</dbReference>
<organism evidence="8 9">
    <name type="scientific">Marinomonas transparens</name>
    <dbReference type="NCBI Taxonomy" id="2795388"/>
    <lineage>
        <taxon>Bacteria</taxon>
        <taxon>Pseudomonadati</taxon>
        <taxon>Pseudomonadota</taxon>
        <taxon>Gammaproteobacteria</taxon>
        <taxon>Oceanospirillales</taxon>
        <taxon>Oceanospirillaceae</taxon>
        <taxon>Marinomonas</taxon>
    </lineage>
</organism>
<feature type="transmembrane region" description="Helical" evidence="6">
    <location>
        <begin position="6"/>
        <end position="27"/>
    </location>
</feature>
<evidence type="ECO:0000256" key="1">
    <source>
        <dbReference type="ARBA" id="ARBA00004651"/>
    </source>
</evidence>
<evidence type="ECO:0000313" key="8">
    <source>
        <dbReference type="EMBL" id="MBJ7536140.1"/>
    </source>
</evidence>
<dbReference type="Pfam" id="PF00482">
    <property type="entry name" value="T2SSF"/>
    <property type="match status" value="1"/>
</dbReference>
<proteinExistence type="predicted"/>
<gene>
    <name evidence="8" type="ORF">I8J31_00455</name>
</gene>
<evidence type="ECO:0000259" key="7">
    <source>
        <dbReference type="Pfam" id="PF00482"/>
    </source>
</evidence>
<evidence type="ECO:0000313" key="9">
    <source>
        <dbReference type="Proteomes" id="UP000628710"/>
    </source>
</evidence>
<feature type="domain" description="Type II secretion system protein GspF" evidence="7">
    <location>
        <begin position="176"/>
        <end position="303"/>
    </location>
</feature>
<feature type="transmembrane region" description="Helical" evidence="6">
    <location>
        <begin position="104"/>
        <end position="126"/>
    </location>
</feature>
<dbReference type="AlphaFoldDB" id="A0A934MY70"/>
<comment type="subcellular location">
    <subcellularLocation>
        <location evidence="1">Cell membrane</location>
        <topology evidence="1">Multi-pass membrane protein</topology>
    </subcellularLocation>
</comment>
<keyword evidence="9" id="KW-1185">Reference proteome</keyword>
<sequence length="317" mass="34857">MNNEALLLIFSGVILCFLGLVLLGMYFRTKTKTLHDILNPEGEKEDQLALDVDAILYGKDAKKSRFQHFLAPFEKIGVELAGTESDRMATRKLLSMAGFRRRQALGLFTISKYLLGIVGIVVYLFAVLEPGKRMGLNGLAGSLMILFFSSFFVEVWMKMRAASRGGRLSGSLPDALDLMVICAEAGLPLGRIFKTVSKELAFSAPELAEEIGHTYAELQLLSDRTKALLNLSERCGVDNVEAMVSTLIQAERYGTPLSQALRTISEESRTRLVLDLEEKAGKLPAQLSVPLMAFILPPVIAMMGTPAMVRIIRLLGN</sequence>